<organism evidence="1 2">
    <name type="scientific">Saxophila tyrrhenica</name>
    <dbReference type="NCBI Taxonomy" id="1690608"/>
    <lineage>
        <taxon>Eukaryota</taxon>
        <taxon>Fungi</taxon>
        <taxon>Dikarya</taxon>
        <taxon>Ascomycota</taxon>
        <taxon>Pezizomycotina</taxon>
        <taxon>Dothideomycetes</taxon>
        <taxon>Dothideomycetidae</taxon>
        <taxon>Mycosphaerellales</taxon>
        <taxon>Extremaceae</taxon>
        <taxon>Saxophila</taxon>
    </lineage>
</organism>
<sequence>MAPKIFITGVTGYIAGDALYALSHAHPEFEYSALIRTQEKADAVKKAYPELRVVLGGLDDSELLKQEAAKANVVLHAADASDHEGAAKAIIAGLLEGHSKENPGYWLHTGGTGILCWEDMRNGTLGEWSEKEYNDWTGVDDLTNLPDDAFHRNVDKVVLEAGTKHGDMIKTALVCPPTIYGNGRGPISGRGRQVYELTKFILSSQFVPIIGKGKARWNNVHVADLANVYVLLTEAAVAGKSDDGLWGSKGYYLTENGEHIWSDVARSIGKQAESAGEVSKGLEERALSRDAAIEQAGFEAISWGFNSRGKAERARKLLEWKPTGRSIEDEIPEMIRIEKERLKSSK</sequence>
<dbReference type="Gene3D" id="3.40.50.720">
    <property type="entry name" value="NAD(P)-binding Rossmann-like Domain"/>
    <property type="match status" value="2"/>
</dbReference>
<protein>
    <submittedName>
        <fullName evidence="1">Uncharacterized protein</fullName>
    </submittedName>
</protein>
<dbReference type="InterPro" id="IPR036291">
    <property type="entry name" value="NAD(P)-bd_dom_sf"/>
</dbReference>
<accession>A0AAV9PPI6</accession>
<dbReference type="Proteomes" id="UP001337655">
    <property type="component" value="Unassembled WGS sequence"/>
</dbReference>
<dbReference type="GeneID" id="89923246"/>
<evidence type="ECO:0000313" key="1">
    <source>
        <dbReference type="EMBL" id="KAK5174816.1"/>
    </source>
</evidence>
<dbReference type="PANTHER" id="PTHR48079:SF6">
    <property type="entry name" value="NAD(P)-BINDING DOMAIN-CONTAINING PROTEIN-RELATED"/>
    <property type="match status" value="1"/>
</dbReference>
<dbReference type="AlphaFoldDB" id="A0AAV9PPI6"/>
<reference evidence="1 2" key="1">
    <citation type="submission" date="2023-08" db="EMBL/GenBank/DDBJ databases">
        <title>Black Yeasts Isolated from many extreme environments.</title>
        <authorList>
            <person name="Coleine C."/>
            <person name="Stajich J.E."/>
            <person name="Selbmann L."/>
        </authorList>
    </citation>
    <scope>NUCLEOTIDE SEQUENCE [LARGE SCALE GENOMIC DNA]</scope>
    <source>
        <strain evidence="1 2">CCFEE 5935</strain>
    </source>
</reference>
<comment type="caution">
    <text evidence="1">The sequence shown here is derived from an EMBL/GenBank/DDBJ whole genome shotgun (WGS) entry which is preliminary data.</text>
</comment>
<dbReference type="SUPFAM" id="SSF51735">
    <property type="entry name" value="NAD(P)-binding Rossmann-fold domains"/>
    <property type="match status" value="1"/>
</dbReference>
<dbReference type="GO" id="GO:0005737">
    <property type="term" value="C:cytoplasm"/>
    <property type="evidence" value="ECO:0007669"/>
    <property type="project" value="TreeGrafter"/>
</dbReference>
<evidence type="ECO:0000313" key="2">
    <source>
        <dbReference type="Proteomes" id="UP001337655"/>
    </source>
</evidence>
<gene>
    <name evidence="1" type="ORF">LTR77_001899</name>
</gene>
<dbReference type="EMBL" id="JAVRRT010000002">
    <property type="protein sequence ID" value="KAK5174816.1"/>
    <property type="molecule type" value="Genomic_DNA"/>
</dbReference>
<dbReference type="InterPro" id="IPR051783">
    <property type="entry name" value="NAD(P)-dependent_oxidoreduct"/>
</dbReference>
<dbReference type="RefSeq" id="XP_064663485.1">
    <property type="nucleotide sequence ID" value="XM_064799158.1"/>
</dbReference>
<proteinExistence type="predicted"/>
<keyword evidence="2" id="KW-1185">Reference proteome</keyword>
<name>A0AAV9PPI6_9PEZI</name>
<dbReference type="PANTHER" id="PTHR48079">
    <property type="entry name" value="PROTEIN YEEZ"/>
    <property type="match status" value="1"/>
</dbReference>
<dbReference type="GO" id="GO:0004029">
    <property type="term" value="F:aldehyde dehydrogenase (NAD+) activity"/>
    <property type="evidence" value="ECO:0007669"/>
    <property type="project" value="TreeGrafter"/>
</dbReference>